<dbReference type="Pfam" id="PF00534">
    <property type="entry name" value="Glycos_transf_1"/>
    <property type="match status" value="1"/>
</dbReference>
<keyword evidence="4" id="KW-1185">Reference proteome</keyword>
<dbReference type="GO" id="GO:0009103">
    <property type="term" value="P:lipopolysaccharide biosynthetic process"/>
    <property type="evidence" value="ECO:0007669"/>
    <property type="project" value="TreeGrafter"/>
</dbReference>
<proteinExistence type="predicted"/>
<dbReference type="Gene3D" id="3.40.50.2000">
    <property type="entry name" value="Glycogen Phosphorylase B"/>
    <property type="match status" value="1"/>
</dbReference>
<dbReference type="CDD" id="cd03801">
    <property type="entry name" value="GT4_PimA-like"/>
    <property type="match status" value="1"/>
</dbReference>
<dbReference type="EMBL" id="VUMT01000020">
    <property type="protein sequence ID" value="MSS64502.1"/>
    <property type="molecule type" value="Genomic_DNA"/>
</dbReference>
<dbReference type="RefSeq" id="WP_154519888.1">
    <property type="nucleotide sequence ID" value="NZ_VUMT01000020.1"/>
</dbReference>
<accession>A0A6L5Y0I9</accession>
<gene>
    <name evidence="3" type="ORF">FYJ58_11550</name>
</gene>
<feature type="domain" description="Glycosyl transferase family 1" evidence="2">
    <location>
        <begin position="217"/>
        <end position="371"/>
    </location>
</feature>
<sequence length="394" mass="45692">MKKIGFVIPWFGMDIPGGAESLVRDLALHLTEKNIDLEILTTCVKAFNTDWNFNYHKEGVTIENGIQVRRFKVKKRAAAKFDMVNYKLMNNQLPLSTEEEQIFVEEMINSTDLYHFIEENKEEYSVFVFIPYMFGTTYYGMQICPEKTVVIPCFHDESYLYLDIFKKPFSNVKGMIFLSSPEYEIAKKVYNLENVSTKVLGTGVYTDLKYSIERFQKKYNILDPFILYAGRKDKGKNVHILLKYFSEYKQRNKTSLKLVLIGGGDIEIPSSIKEDVHDLGFVSTQDKYDAYSASTLLCQPSSNESFSLVIMESWLCNRPILVNSECAVTKNFVQESNGGLYFANYFEFEGAVKYIETHKQEADIMGKQGRNYVMNNFAWDVIVDKYIKFFLELE</sequence>
<dbReference type="InterPro" id="IPR001296">
    <property type="entry name" value="Glyco_trans_1"/>
</dbReference>
<dbReference type="SUPFAM" id="SSF53756">
    <property type="entry name" value="UDP-Glycosyltransferase/glycogen phosphorylase"/>
    <property type="match status" value="1"/>
</dbReference>
<dbReference type="PANTHER" id="PTHR46401">
    <property type="entry name" value="GLYCOSYLTRANSFERASE WBBK-RELATED"/>
    <property type="match status" value="1"/>
</dbReference>
<evidence type="ECO:0000313" key="4">
    <source>
        <dbReference type="Proteomes" id="UP000482209"/>
    </source>
</evidence>
<name>A0A6L5Y0I9_9FIRM</name>
<keyword evidence="1 3" id="KW-0808">Transferase</keyword>
<evidence type="ECO:0000259" key="2">
    <source>
        <dbReference type="Pfam" id="PF00534"/>
    </source>
</evidence>
<dbReference type="Proteomes" id="UP000482209">
    <property type="component" value="Unassembled WGS sequence"/>
</dbReference>
<comment type="caution">
    <text evidence="3">The sequence shown here is derived from an EMBL/GenBank/DDBJ whole genome shotgun (WGS) entry which is preliminary data.</text>
</comment>
<evidence type="ECO:0000313" key="3">
    <source>
        <dbReference type="EMBL" id="MSS64502.1"/>
    </source>
</evidence>
<dbReference type="GO" id="GO:0016757">
    <property type="term" value="F:glycosyltransferase activity"/>
    <property type="evidence" value="ECO:0007669"/>
    <property type="project" value="InterPro"/>
</dbReference>
<organism evidence="3 4">
    <name type="scientific">Velocimicrobium porci</name>
    <dbReference type="NCBI Taxonomy" id="2606634"/>
    <lineage>
        <taxon>Bacteria</taxon>
        <taxon>Bacillati</taxon>
        <taxon>Bacillota</taxon>
        <taxon>Clostridia</taxon>
        <taxon>Lachnospirales</taxon>
        <taxon>Lachnospiraceae</taxon>
        <taxon>Velocimicrobium</taxon>
    </lineage>
</organism>
<dbReference type="AlphaFoldDB" id="A0A6L5Y0I9"/>
<reference evidence="3 4" key="1">
    <citation type="submission" date="2019-08" db="EMBL/GenBank/DDBJ databases">
        <title>In-depth cultivation of the pig gut microbiome towards novel bacterial diversity and tailored functional studies.</title>
        <authorList>
            <person name="Wylensek D."/>
            <person name="Hitch T.C.A."/>
            <person name="Clavel T."/>
        </authorList>
    </citation>
    <scope>NUCLEOTIDE SEQUENCE [LARGE SCALE GENOMIC DNA]</scope>
    <source>
        <strain evidence="3 4">WCA-693-APC-MOT-I</strain>
    </source>
</reference>
<protein>
    <submittedName>
        <fullName evidence="3">Glycosyltransferase family 4 protein</fullName>
    </submittedName>
</protein>
<dbReference type="PANTHER" id="PTHR46401:SF2">
    <property type="entry name" value="GLYCOSYLTRANSFERASE WBBK-RELATED"/>
    <property type="match status" value="1"/>
</dbReference>
<evidence type="ECO:0000256" key="1">
    <source>
        <dbReference type="ARBA" id="ARBA00022679"/>
    </source>
</evidence>